<evidence type="ECO:0000313" key="4">
    <source>
        <dbReference type="EMBL" id="MDR6246744.1"/>
    </source>
</evidence>
<dbReference type="RefSeq" id="WP_188776782.1">
    <property type="nucleotide sequence ID" value="NZ_BMMB01000007.1"/>
</dbReference>
<keyword evidence="5" id="KW-1185">Reference proteome</keyword>
<dbReference type="EMBL" id="JAVDQH010000039">
    <property type="protein sequence ID" value="MDR6246744.1"/>
    <property type="molecule type" value="Genomic_DNA"/>
</dbReference>
<protein>
    <submittedName>
        <fullName evidence="4">Ribosomal protein S18 acetylase RimI-like enzyme</fullName>
    </submittedName>
</protein>
<gene>
    <name evidence="4" type="ORF">JOC58_004689</name>
</gene>
<dbReference type="CDD" id="cd04301">
    <property type="entry name" value="NAT_SF"/>
    <property type="match status" value="1"/>
</dbReference>
<dbReference type="Gene3D" id="3.40.630.30">
    <property type="match status" value="1"/>
</dbReference>
<dbReference type="SUPFAM" id="SSF55729">
    <property type="entry name" value="Acyl-CoA N-acyltransferases (Nat)"/>
    <property type="match status" value="1"/>
</dbReference>
<evidence type="ECO:0000313" key="5">
    <source>
        <dbReference type="Proteomes" id="UP001185028"/>
    </source>
</evidence>
<accession>A0ABU1J5F6</accession>
<name>A0ABU1J5F6_9BACL</name>
<dbReference type="Pfam" id="PF00583">
    <property type="entry name" value="Acetyltransf_1"/>
    <property type="match status" value="1"/>
</dbReference>
<evidence type="ECO:0000259" key="3">
    <source>
        <dbReference type="PROSITE" id="PS51186"/>
    </source>
</evidence>
<sequence>MNEASTELIIRHFQKQDISLLGELHQAVTAQEYAVFWWVGEEENWCNVYCAFEAGKMIAKGQVSIVNSIPPGRAVDTCHSIYINLKTTPDREQDYALLHAMYQKLYIRAKQLKEGLSREYETMLCVGNDSTEVANNEFFVQKGYAPLNRLYGMNRDLNESIIDVQLPEGFEFSYWKMGSAGEEQEYLDVEMEIWPDAPLIPGRLAEYKSNRHWTSMVIRHAGTIVGGLMAWQEDDYGIIEDVFVRKSWRNRGLAKYLLVQALIYLKTNELHSGHLEVVTTNQFALSLYQSVGFHVDSEEIRYFIQLN</sequence>
<feature type="domain" description="N-acetyltransferase" evidence="3">
    <location>
        <begin position="170"/>
        <end position="307"/>
    </location>
</feature>
<evidence type="ECO:0000256" key="1">
    <source>
        <dbReference type="ARBA" id="ARBA00022679"/>
    </source>
</evidence>
<proteinExistence type="predicted"/>
<dbReference type="PROSITE" id="PS51186">
    <property type="entry name" value="GNAT"/>
    <property type="match status" value="1"/>
</dbReference>
<keyword evidence="1" id="KW-0808">Transferase</keyword>
<dbReference type="InterPro" id="IPR016181">
    <property type="entry name" value="Acyl_CoA_acyltransferase"/>
</dbReference>
<keyword evidence="2" id="KW-0012">Acyltransferase</keyword>
<organism evidence="4 5">
    <name type="scientific">Paenibacillus hunanensis</name>
    <dbReference type="NCBI Taxonomy" id="539262"/>
    <lineage>
        <taxon>Bacteria</taxon>
        <taxon>Bacillati</taxon>
        <taxon>Bacillota</taxon>
        <taxon>Bacilli</taxon>
        <taxon>Bacillales</taxon>
        <taxon>Paenibacillaceae</taxon>
        <taxon>Paenibacillus</taxon>
    </lineage>
</organism>
<dbReference type="InterPro" id="IPR050680">
    <property type="entry name" value="YpeA/RimI_acetyltransf"/>
</dbReference>
<evidence type="ECO:0000256" key="2">
    <source>
        <dbReference type="ARBA" id="ARBA00023315"/>
    </source>
</evidence>
<dbReference type="PANTHER" id="PTHR43420">
    <property type="entry name" value="ACETYLTRANSFERASE"/>
    <property type="match status" value="1"/>
</dbReference>
<dbReference type="Proteomes" id="UP001185028">
    <property type="component" value="Unassembled WGS sequence"/>
</dbReference>
<comment type="caution">
    <text evidence="4">The sequence shown here is derived from an EMBL/GenBank/DDBJ whole genome shotgun (WGS) entry which is preliminary data.</text>
</comment>
<dbReference type="InterPro" id="IPR000182">
    <property type="entry name" value="GNAT_dom"/>
</dbReference>
<reference evidence="4 5" key="1">
    <citation type="submission" date="2023-07" db="EMBL/GenBank/DDBJ databases">
        <title>Genomic Encyclopedia of Type Strains, Phase IV (KMG-IV): sequencing the most valuable type-strain genomes for metagenomic binning, comparative biology and taxonomic classification.</title>
        <authorList>
            <person name="Goeker M."/>
        </authorList>
    </citation>
    <scope>NUCLEOTIDE SEQUENCE [LARGE SCALE GENOMIC DNA]</scope>
    <source>
        <strain evidence="4 5">DSM 22170</strain>
    </source>
</reference>